<keyword evidence="3 8" id="KW-0472">Membrane</keyword>
<evidence type="ECO:0000256" key="1">
    <source>
        <dbReference type="ARBA" id="ARBA00022618"/>
    </source>
</evidence>
<dbReference type="EMBL" id="CP001110">
    <property type="protein sequence ID" value="ACF44362.1"/>
    <property type="molecule type" value="Genomic_DNA"/>
</dbReference>
<dbReference type="PROSITE" id="PS51123">
    <property type="entry name" value="OMPA_2"/>
    <property type="match status" value="1"/>
</dbReference>
<accession>B4SDA3</accession>
<proteinExistence type="inferred from homology"/>
<organism evidence="12 13">
    <name type="scientific">Pelodictyon phaeoclathratiforme (strain DSM 5477 / BU-1)</name>
    <dbReference type="NCBI Taxonomy" id="324925"/>
    <lineage>
        <taxon>Bacteria</taxon>
        <taxon>Pseudomonadati</taxon>
        <taxon>Chlorobiota</taxon>
        <taxon>Chlorobiia</taxon>
        <taxon>Chlorobiales</taxon>
        <taxon>Chlorobiaceae</taxon>
        <taxon>Chlorobium/Pelodictyon group</taxon>
        <taxon>Pelodictyon</taxon>
    </lineage>
</organism>
<evidence type="ECO:0000256" key="5">
    <source>
        <dbReference type="ARBA" id="ARBA00023237"/>
    </source>
</evidence>
<feature type="chain" id="PRO_5002825838" description="Peptidoglycan-associated lipoprotein" evidence="10">
    <location>
        <begin position="25"/>
        <end position="173"/>
    </location>
</feature>
<protein>
    <recommendedName>
        <fullName evidence="8">Peptidoglycan-associated lipoprotein</fullName>
        <shortName evidence="8">PAL</shortName>
    </recommendedName>
</protein>
<dbReference type="Proteomes" id="UP000002724">
    <property type="component" value="Chromosome"/>
</dbReference>
<dbReference type="SUPFAM" id="SSF103088">
    <property type="entry name" value="OmpA-like"/>
    <property type="match status" value="1"/>
</dbReference>
<dbReference type="GO" id="GO:0009279">
    <property type="term" value="C:cell outer membrane"/>
    <property type="evidence" value="ECO:0007669"/>
    <property type="project" value="UniProtKB-SubCell"/>
</dbReference>
<name>B4SDA3_PELPB</name>
<keyword evidence="13" id="KW-1185">Reference proteome</keyword>
<evidence type="ECO:0000256" key="2">
    <source>
        <dbReference type="ARBA" id="ARBA00022729"/>
    </source>
</evidence>
<dbReference type="OrthoDB" id="9805336at2"/>
<dbReference type="Pfam" id="PF00691">
    <property type="entry name" value="OmpA"/>
    <property type="match status" value="1"/>
</dbReference>
<feature type="signal peptide" evidence="10">
    <location>
        <begin position="1"/>
        <end position="24"/>
    </location>
</feature>
<evidence type="ECO:0000256" key="10">
    <source>
        <dbReference type="SAM" id="SignalP"/>
    </source>
</evidence>
<dbReference type="AlphaFoldDB" id="B4SDA3"/>
<dbReference type="STRING" id="324925.Ppha_2159"/>
<dbReference type="PANTHER" id="PTHR30329:SF21">
    <property type="entry name" value="LIPOPROTEIN YIAD-RELATED"/>
    <property type="match status" value="1"/>
</dbReference>
<dbReference type="Gene3D" id="3.30.1330.60">
    <property type="entry name" value="OmpA-like domain"/>
    <property type="match status" value="1"/>
</dbReference>
<keyword evidence="1" id="KW-0132">Cell division</keyword>
<evidence type="ECO:0000259" key="11">
    <source>
        <dbReference type="PROSITE" id="PS51123"/>
    </source>
</evidence>
<dbReference type="eggNOG" id="COG2885">
    <property type="taxonomic scope" value="Bacteria"/>
</dbReference>
<comment type="similarity">
    <text evidence="8">Belongs to the Pal lipoprotein family.</text>
</comment>
<dbReference type="PRINTS" id="PR01021">
    <property type="entry name" value="OMPADOMAIN"/>
</dbReference>
<keyword evidence="2 8" id="KW-0732">Signal</keyword>
<evidence type="ECO:0000313" key="13">
    <source>
        <dbReference type="Proteomes" id="UP000002724"/>
    </source>
</evidence>
<evidence type="ECO:0000256" key="7">
    <source>
        <dbReference type="ARBA" id="ARBA00023306"/>
    </source>
</evidence>
<dbReference type="RefSeq" id="WP_012508839.1">
    <property type="nucleotide sequence ID" value="NC_011060.1"/>
</dbReference>
<feature type="compositionally biased region" description="Low complexity" evidence="9">
    <location>
        <begin position="29"/>
        <end position="48"/>
    </location>
</feature>
<dbReference type="InterPro" id="IPR006664">
    <property type="entry name" value="OMP_bac"/>
</dbReference>
<evidence type="ECO:0000256" key="8">
    <source>
        <dbReference type="HAMAP-Rule" id="MF_02204"/>
    </source>
</evidence>
<dbReference type="CDD" id="cd07185">
    <property type="entry name" value="OmpA_C-like"/>
    <property type="match status" value="1"/>
</dbReference>
<feature type="domain" description="OmpA-like" evidence="11">
    <location>
        <begin position="59"/>
        <end position="173"/>
    </location>
</feature>
<feature type="region of interest" description="Disordered" evidence="9">
    <location>
        <begin position="25"/>
        <end position="48"/>
    </location>
</feature>
<keyword evidence="7" id="KW-0131">Cell cycle</keyword>
<dbReference type="PROSITE" id="PS51257">
    <property type="entry name" value="PROKAR_LIPOPROTEIN"/>
    <property type="match status" value="1"/>
</dbReference>
<reference evidence="12 13" key="1">
    <citation type="submission" date="2008-06" db="EMBL/GenBank/DDBJ databases">
        <title>Complete sequence of Pelodictyon phaeoclathratiforme BU-1.</title>
        <authorList>
            <consortium name="US DOE Joint Genome Institute"/>
            <person name="Lucas S."/>
            <person name="Copeland A."/>
            <person name="Lapidus A."/>
            <person name="Glavina del Rio T."/>
            <person name="Dalin E."/>
            <person name="Tice H."/>
            <person name="Bruce D."/>
            <person name="Goodwin L."/>
            <person name="Pitluck S."/>
            <person name="Schmutz J."/>
            <person name="Larimer F."/>
            <person name="Land M."/>
            <person name="Hauser L."/>
            <person name="Kyrpides N."/>
            <person name="Mikhailova N."/>
            <person name="Liu Z."/>
            <person name="Li T."/>
            <person name="Zhao F."/>
            <person name="Overmann J."/>
            <person name="Bryant D.A."/>
            <person name="Richardson P."/>
        </authorList>
    </citation>
    <scope>NUCLEOTIDE SEQUENCE [LARGE SCALE GENOMIC DNA]</scope>
    <source>
        <strain evidence="13">DSM 5477 / BU-1</strain>
    </source>
</reference>
<keyword evidence="6 8" id="KW-0449">Lipoprotein</keyword>
<evidence type="ECO:0000256" key="4">
    <source>
        <dbReference type="ARBA" id="ARBA00023139"/>
    </source>
</evidence>
<gene>
    <name evidence="8" type="primary">pal</name>
    <name evidence="12" type="ordered locus">Ppha_2159</name>
</gene>
<dbReference type="HOGENOM" id="CLU_016890_9_2_10"/>
<dbReference type="KEGG" id="pph:Ppha_2159"/>
<dbReference type="InterPro" id="IPR039001">
    <property type="entry name" value="Pal"/>
</dbReference>
<dbReference type="InterPro" id="IPR050330">
    <property type="entry name" value="Bact_OuterMem_StrucFunc"/>
</dbReference>
<dbReference type="NCBIfam" id="TIGR02802">
    <property type="entry name" value="Pal_lipo"/>
    <property type="match status" value="1"/>
</dbReference>
<keyword evidence="5 8" id="KW-0998">Cell outer membrane</keyword>
<dbReference type="GO" id="GO:0051301">
    <property type="term" value="P:cell division"/>
    <property type="evidence" value="ECO:0007669"/>
    <property type="project" value="UniProtKB-KW"/>
</dbReference>
<dbReference type="InterPro" id="IPR014169">
    <property type="entry name" value="Pal_lipo_C"/>
</dbReference>
<evidence type="ECO:0000313" key="12">
    <source>
        <dbReference type="EMBL" id="ACF44362.1"/>
    </source>
</evidence>
<comment type="subcellular location">
    <subcellularLocation>
        <location evidence="8">Cell outer membrane</location>
        <topology evidence="8">Lipid-anchor</topology>
    </subcellularLocation>
</comment>
<dbReference type="PANTHER" id="PTHR30329">
    <property type="entry name" value="STATOR ELEMENT OF FLAGELLAR MOTOR COMPLEX"/>
    <property type="match status" value="1"/>
</dbReference>
<dbReference type="InterPro" id="IPR006665">
    <property type="entry name" value="OmpA-like"/>
</dbReference>
<evidence type="ECO:0000256" key="9">
    <source>
        <dbReference type="SAM" id="MobiDB-lite"/>
    </source>
</evidence>
<evidence type="ECO:0000256" key="3">
    <source>
        <dbReference type="ARBA" id="ARBA00023136"/>
    </source>
</evidence>
<dbReference type="InterPro" id="IPR036737">
    <property type="entry name" value="OmpA-like_sf"/>
</dbReference>
<evidence type="ECO:0000256" key="6">
    <source>
        <dbReference type="ARBA" id="ARBA00023288"/>
    </source>
</evidence>
<keyword evidence="4 8" id="KW-0564">Palmitate</keyword>
<dbReference type="HAMAP" id="MF_02204">
    <property type="entry name" value="Pal"/>
    <property type="match status" value="1"/>
</dbReference>
<sequence length="173" mass="18331" precursor="true">MTKKINGIIVLALMVTAGCSSKSAVTPDAGSAGSGSASLPSSSSPSLPLLPSSPSGYGFDQWQTGPLGDVFFDYDSATLSAEAQEQLHQNGVWMGSNARKGALIEGHCDERGTSEYNLALGDRRAISAKEYLVRFGVAPSRLETVSYGEERPFAAGSNEESWAKNRRAHFVVK</sequence>